<protein>
    <submittedName>
        <fullName evidence="1">Uncharacterized protein</fullName>
    </submittedName>
</protein>
<dbReference type="Proteomes" id="UP000663852">
    <property type="component" value="Unassembled WGS sequence"/>
</dbReference>
<dbReference type="AlphaFoldDB" id="A0A814VD85"/>
<reference evidence="1" key="1">
    <citation type="submission" date="2021-02" db="EMBL/GenBank/DDBJ databases">
        <authorList>
            <person name="Nowell W R."/>
        </authorList>
    </citation>
    <scope>NUCLEOTIDE SEQUENCE</scope>
</reference>
<dbReference type="EMBL" id="CAJNOJ010000138">
    <property type="protein sequence ID" value="CAF1183831.1"/>
    <property type="molecule type" value="Genomic_DNA"/>
</dbReference>
<accession>A0A814VD85</accession>
<evidence type="ECO:0000313" key="1">
    <source>
        <dbReference type="EMBL" id="CAF1183831.1"/>
    </source>
</evidence>
<comment type="caution">
    <text evidence="1">The sequence shown here is derived from an EMBL/GenBank/DDBJ whole genome shotgun (WGS) entry which is preliminary data.</text>
</comment>
<sequence length="79" mass="9322">MHDDLFTQRLQQYVTNNSVSESKIHPCKKIKNHTLRTINILIDCCYQLAAHIQAMQTEDSRRFVIDTSESFVFRCFLTK</sequence>
<gene>
    <name evidence="1" type="ORF">EDS130_LOCUS24403</name>
</gene>
<organism evidence="1 2">
    <name type="scientific">Adineta ricciae</name>
    <name type="common">Rotifer</name>
    <dbReference type="NCBI Taxonomy" id="249248"/>
    <lineage>
        <taxon>Eukaryota</taxon>
        <taxon>Metazoa</taxon>
        <taxon>Spiralia</taxon>
        <taxon>Gnathifera</taxon>
        <taxon>Rotifera</taxon>
        <taxon>Eurotatoria</taxon>
        <taxon>Bdelloidea</taxon>
        <taxon>Adinetida</taxon>
        <taxon>Adinetidae</taxon>
        <taxon>Adineta</taxon>
    </lineage>
</organism>
<name>A0A814VD85_ADIRI</name>
<evidence type="ECO:0000313" key="2">
    <source>
        <dbReference type="Proteomes" id="UP000663852"/>
    </source>
</evidence>
<proteinExistence type="predicted"/>